<evidence type="ECO:0000313" key="7">
    <source>
        <dbReference type="EMBL" id="QED26727.1"/>
    </source>
</evidence>
<dbReference type="RefSeq" id="WP_146958413.1">
    <property type="nucleotide sequence ID" value="NZ_CP042467.1"/>
</dbReference>
<dbReference type="PANTHER" id="PTHR30168:SF0">
    <property type="entry name" value="INNER MEMBRANE PROTEIN"/>
    <property type="match status" value="1"/>
</dbReference>
<keyword evidence="3 6" id="KW-1133">Transmembrane helix</keyword>
<feature type="transmembrane region" description="Helical" evidence="6">
    <location>
        <begin position="39"/>
        <end position="58"/>
    </location>
</feature>
<evidence type="ECO:0000256" key="6">
    <source>
        <dbReference type="SAM" id="Phobius"/>
    </source>
</evidence>
<evidence type="ECO:0000256" key="5">
    <source>
        <dbReference type="SAM" id="MobiDB-lite"/>
    </source>
</evidence>
<keyword evidence="2 6" id="KW-0812">Transmembrane</keyword>
<proteinExistence type="predicted"/>
<gene>
    <name evidence="7" type="ORF">FRD01_05585</name>
</gene>
<dbReference type="Proteomes" id="UP000321595">
    <property type="component" value="Chromosome"/>
</dbReference>
<feature type="region of interest" description="Disordered" evidence="5">
    <location>
        <begin position="1"/>
        <end position="23"/>
    </location>
</feature>
<keyword evidence="8" id="KW-1185">Reference proteome</keyword>
<accession>A0A5B8XNL7</accession>
<protein>
    <recommendedName>
        <fullName evidence="9">Neutral zinc metallopeptidase</fullName>
    </recommendedName>
</protein>
<sequence>MDIGGKRRSDNFEDRGSGSGRGGGSGMGVQLLGFAFRKFGFKGVLVAGVALGGVYFLAPDSVKQSLVGGTTTSTSGAGQVCDASEKNAAACDFSRAILASTEDTWVKKFQVGDLPDYGSKPGSYQMPTLVVFSGGVNTGGCGSATSAVGPFYCPADKKLYIDPSFYDTLAQRLKAPGDFAQAYVIAHEVGHHVQNLIGSSRLQVKGETKNQVSVRVELQADCLAGVWGHSAQKDLKITDEDLSEATNAAHSIGDDALGHTDESKFSHGSSKQRIYWFKRGFDSGDPRQCDTFAVKDYREL</sequence>
<dbReference type="AlphaFoldDB" id="A0A5B8XNL7"/>
<comment type="subcellular location">
    <subcellularLocation>
        <location evidence="1">Membrane</location>
        <topology evidence="1">Single-pass membrane protein</topology>
    </subcellularLocation>
</comment>
<reference evidence="7 8" key="1">
    <citation type="submission" date="2019-08" db="EMBL/GenBank/DDBJ databases">
        <authorList>
            <person name="Liang Q."/>
        </authorList>
    </citation>
    <scope>NUCLEOTIDE SEQUENCE [LARGE SCALE GENOMIC DNA]</scope>
    <source>
        <strain evidence="7 8">V1718</strain>
    </source>
</reference>
<organism evidence="7 8">
    <name type="scientific">Microvenator marinus</name>
    <dbReference type="NCBI Taxonomy" id="2600177"/>
    <lineage>
        <taxon>Bacteria</taxon>
        <taxon>Deltaproteobacteria</taxon>
        <taxon>Bradymonadales</taxon>
        <taxon>Microvenatoraceae</taxon>
        <taxon>Microvenator</taxon>
    </lineage>
</organism>
<dbReference type="Pfam" id="PF04228">
    <property type="entry name" value="Zn_peptidase"/>
    <property type="match status" value="1"/>
</dbReference>
<keyword evidence="4 6" id="KW-0472">Membrane</keyword>
<evidence type="ECO:0008006" key="9">
    <source>
        <dbReference type="Google" id="ProtNLM"/>
    </source>
</evidence>
<dbReference type="KEGG" id="bbae:FRD01_05585"/>
<dbReference type="EMBL" id="CP042467">
    <property type="protein sequence ID" value="QED26727.1"/>
    <property type="molecule type" value="Genomic_DNA"/>
</dbReference>
<evidence type="ECO:0000256" key="1">
    <source>
        <dbReference type="ARBA" id="ARBA00004167"/>
    </source>
</evidence>
<evidence type="ECO:0000256" key="3">
    <source>
        <dbReference type="ARBA" id="ARBA00022989"/>
    </source>
</evidence>
<dbReference type="GO" id="GO:0016020">
    <property type="term" value="C:membrane"/>
    <property type="evidence" value="ECO:0007669"/>
    <property type="project" value="UniProtKB-SubCell"/>
</dbReference>
<evidence type="ECO:0000256" key="2">
    <source>
        <dbReference type="ARBA" id="ARBA00022692"/>
    </source>
</evidence>
<feature type="compositionally biased region" description="Basic and acidic residues" evidence="5">
    <location>
        <begin position="1"/>
        <end position="16"/>
    </location>
</feature>
<evidence type="ECO:0000256" key="4">
    <source>
        <dbReference type="ARBA" id="ARBA00023136"/>
    </source>
</evidence>
<dbReference type="PANTHER" id="PTHR30168">
    <property type="entry name" value="PUTATIVE MEMBRANE PROTEIN YPFJ"/>
    <property type="match status" value="1"/>
</dbReference>
<evidence type="ECO:0000313" key="8">
    <source>
        <dbReference type="Proteomes" id="UP000321595"/>
    </source>
</evidence>
<dbReference type="InterPro" id="IPR007343">
    <property type="entry name" value="Uncharacterised_pept_Zn_put"/>
</dbReference>
<dbReference type="OrthoDB" id="9774900at2"/>
<name>A0A5B8XNL7_9DELT</name>